<dbReference type="EMBL" id="MK689364">
    <property type="protein sequence ID" value="QBZ70762.1"/>
    <property type="molecule type" value="Genomic_DNA"/>
</dbReference>
<gene>
    <name evidence="1" type="ORF">pETSU_181</name>
</gene>
<organism evidence="1 2">
    <name type="scientific">Edwardsiella phage pEt-SU</name>
    <dbReference type="NCBI Taxonomy" id="2562142"/>
    <lineage>
        <taxon>Viruses</taxon>
        <taxon>Duplodnaviria</taxon>
        <taxon>Heunggongvirae</taxon>
        <taxon>Uroviricota</taxon>
        <taxon>Caudoviricetes</taxon>
        <taxon>Chimalliviridae</taxon>
        <taxon>Petsuvirus</taxon>
        <taxon>Petsuvirus pEtSU</taxon>
    </lineage>
</organism>
<protein>
    <submittedName>
        <fullName evidence="1">Uncharacterized protein</fullName>
    </submittedName>
</protein>
<dbReference type="Proteomes" id="UP000297195">
    <property type="component" value="Segment"/>
</dbReference>
<reference evidence="1 2" key="1">
    <citation type="submission" date="2019-03" db="EMBL/GenBank/DDBJ databases">
        <authorList>
            <person name="Kim S.G."/>
            <person name="Park S.C."/>
        </authorList>
    </citation>
    <scope>NUCLEOTIDE SEQUENCE [LARGE SCALE GENOMIC DNA]</scope>
</reference>
<accession>A0A4D6DWU7</accession>
<keyword evidence="2" id="KW-1185">Reference proteome</keyword>
<evidence type="ECO:0000313" key="1">
    <source>
        <dbReference type="EMBL" id="QBZ70762.1"/>
    </source>
</evidence>
<proteinExistence type="predicted"/>
<name>A0A4D6DWU7_9CAUD</name>
<sequence>MNIVYYIVSSFLKDKEIGVSGGHGYSYDPTNESKRKLSKDVPSVYGYFVNGNYQSIAVDMVDIYNGRVLRRPNETEAFLLHLEAIINEWLKDKKDNEKLLVITNSVKGHKMLTNNKHPDSLNAEVFKRVHSLWKEHEKNIIIDVEYYAKGGEGPKVAHKQMEMAIALCSLPGSEDIVLDKMDLKAYKDPEIDFNRLVTASRWYFNTGDKSDFFDVDEFGYRKYTFGRVDPDKNYYGKATPDVYYSALYTKTPIDILDKLFLFCQKNKPNPYNIMSAGNLNHIKSKEVARIIDTLPGTFTKTELVAPMTIGSTENAALVEFIDPPGLSYRIRDFHAKLNFIHTFFRKRDEKGEYKKNKFVDITDLFFTRDPKGKLKIHPDFTNNTLKMQVPIEAPNCVKPVVINLSIKYDTPERNALNSLIANKVEDVKVYLALDFNNDSGVSYCTIVSTPDFDYIHSNSIANLRVYSLKELGK</sequence>
<evidence type="ECO:0000313" key="2">
    <source>
        <dbReference type="Proteomes" id="UP000297195"/>
    </source>
</evidence>